<dbReference type="OrthoDB" id="5244896at2"/>
<dbReference type="RefSeq" id="WP_117357352.1">
    <property type="nucleotide sequence ID" value="NZ_QURH01000199.1"/>
</dbReference>
<proteinExistence type="predicted"/>
<dbReference type="InterPro" id="IPR035948">
    <property type="entry name" value="YwqG-like_sf"/>
</dbReference>
<dbReference type="Pfam" id="PF09234">
    <property type="entry name" value="DUF1963"/>
    <property type="match status" value="1"/>
</dbReference>
<comment type="caution">
    <text evidence="1">The sequence shown here is derived from an EMBL/GenBank/DDBJ whole genome shotgun (WGS) entry which is preliminary data.</text>
</comment>
<keyword evidence="2" id="KW-1185">Reference proteome</keyword>
<evidence type="ECO:0000313" key="2">
    <source>
        <dbReference type="Proteomes" id="UP000261811"/>
    </source>
</evidence>
<organism evidence="1 2">
    <name type="scientific">Actinomadura logoneensis</name>
    <dbReference type="NCBI Taxonomy" id="2293572"/>
    <lineage>
        <taxon>Bacteria</taxon>
        <taxon>Bacillati</taxon>
        <taxon>Actinomycetota</taxon>
        <taxon>Actinomycetes</taxon>
        <taxon>Streptosporangiales</taxon>
        <taxon>Thermomonosporaceae</taxon>
        <taxon>Actinomadura</taxon>
    </lineage>
</organism>
<dbReference type="InterPro" id="IPR015315">
    <property type="entry name" value="DUF1963"/>
</dbReference>
<sequence length="281" mass="30306">MDPSTTLTALHEFCTERLGPELAHHFMKMARPGFDLVVAAPEEAAGDSRFGGMAMLEPGTPWPTCDGFPLSLLAVLDTDALPREWLGDLIPAGTGLLNFFFLDTGSEQCHEAAFEVAGKRPAFCTAPELAAVIAARSSHAVPAAPPARASVFAPVPWAASPGFAFPNQSFDLVLPDDLGPEAMEMRDTIMRGLYLEHDFPDWEQRPGALTAADIAFAWPVLSNSPPLPDGKELHQFQHLLQISGPYEWGLGADGGDMHWTIPTEALRTGDFSRAIPTPDYA</sequence>
<dbReference type="Gene3D" id="2.30.320.10">
    <property type="entry name" value="YwqG-like"/>
    <property type="match status" value="1"/>
</dbReference>
<protein>
    <submittedName>
        <fullName evidence="1">DUF1963 domain-containing protein</fullName>
    </submittedName>
</protein>
<accession>A0A372JNS0</accession>
<dbReference type="Proteomes" id="UP000261811">
    <property type="component" value="Unassembled WGS sequence"/>
</dbReference>
<dbReference type="EMBL" id="QURH01000199">
    <property type="protein sequence ID" value="RFU41673.1"/>
    <property type="molecule type" value="Genomic_DNA"/>
</dbReference>
<name>A0A372JNS0_9ACTN</name>
<gene>
    <name evidence="1" type="ORF">DZF91_10765</name>
</gene>
<dbReference type="SUPFAM" id="SSF103032">
    <property type="entry name" value="Hypothetical protein YwqG"/>
    <property type="match status" value="1"/>
</dbReference>
<reference evidence="1 2" key="1">
    <citation type="submission" date="2018-08" db="EMBL/GenBank/DDBJ databases">
        <title>Actinomadura jelena sp. nov., a novel Actinomycete isolated from soil in Chad.</title>
        <authorList>
            <person name="Shi L."/>
        </authorList>
    </citation>
    <scope>NUCLEOTIDE SEQUENCE [LARGE SCALE GENOMIC DNA]</scope>
    <source>
        <strain evidence="1 2">NEAU-G17</strain>
    </source>
</reference>
<dbReference type="AlphaFoldDB" id="A0A372JNS0"/>
<evidence type="ECO:0000313" key="1">
    <source>
        <dbReference type="EMBL" id="RFU41673.1"/>
    </source>
</evidence>